<keyword evidence="6" id="KW-1185">Reference proteome</keyword>
<keyword evidence="3" id="KW-0804">Transcription</keyword>
<evidence type="ECO:0000256" key="3">
    <source>
        <dbReference type="ARBA" id="ARBA00023163"/>
    </source>
</evidence>
<dbReference type="InterPro" id="IPR036388">
    <property type="entry name" value="WH-like_DNA-bd_sf"/>
</dbReference>
<evidence type="ECO:0000313" key="6">
    <source>
        <dbReference type="Proteomes" id="UP001056035"/>
    </source>
</evidence>
<dbReference type="RefSeq" id="WP_254573466.1">
    <property type="nucleotide sequence ID" value="NZ_CP098502.1"/>
</dbReference>
<evidence type="ECO:0000256" key="1">
    <source>
        <dbReference type="ARBA" id="ARBA00023015"/>
    </source>
</evidence>
<dbReference type="InterPro" id="IPR036390">
    <property type="entry name" value="WH_DNA-bd_sf"/>
</dbReference>
<accession>A0ABY5E005</accession>
<evidence type="ECO:0000259" key="4">
    <source>
        <dbReference type="PROSITE" id="PS51118"/>
    </source>
</evidence>
<dbReference type="PANTHER" id="PTHR33204:SF18">
    <property type="entry name" value="TRANSCRIPTIONAL REGULATORY PROTEIN"/>
    <property type="match status" value="1"/>
</dbReference>
<dbReference type="Pfam" id="PF01638">
    <property type="entry name" value="HxlR"/>
    <property type="match status" value="1"/>
</dbReference>
<evidence type="ECO:0000256" key="2">
    <source>
        <dbReference type="ARBA" id="ARBA00023125"/>
    </source>
</evidence>
<dbReference type="PROSITE" id="PS51118">
    <property type="entry name" value="HTH_HXLR"/>
    <property type="match status" value="1"/>
</dbReference>
<dbReference type="InterPro" id="IPR002577">
    <property type="entry name" value="HTH_HxlR"/>
</dbReference>
<dbReference type="PANTHER" id="PTHR33204">
    <property type="entry name" value="TRANSCRIPTIONAL REGULATOR, MARR FAMILY"/>
    <property type="match status" value="1"/>
</dbReference>
<gene>
    <name evidence="5" type="ORF">NBH00_11525</name>
</gene>
<keyword evidence="2" id="KW-0238">DNA-binding</keyword>
<sequence length="158" mass="17482">MLGSTYDTQTCSVARALEIVGERWTLLILRDVFLGIRRFEDIRRDLGVARNVLTGRLQALVDHGVLERHPYQERPVRHEYRLTERGLGLWPVITALMAWGDEYAPAPGGPPTVIVHRGCGGRLVDRRCETCGTVVADPREARAVAGPGAAPDHPLLAR</sequence>
<reference evidence="5 6" key="1">
    <citation type="submission" date="2022-06" db="EMBL/GenBank/DDBJ databases">
        <title>Paraconexibacter antarcticus.</title>
        <authorList>
            <person name="Kim C.S."/>
        </authorList>
    </citation>
    <scope>NUCLEOTIDE SEQUENCE [LARGE SCALE GENOMIC DNA]</scope>
    <source>
        <strain evidence="5 6">02-257</strain>
    </source>
</reference>
<protein>
    <submittedName>
        <fullName evidence="5">Helix-turn-helix transcriptional regulator</fullName>
    </submittedName>
</protein>
<proteinExistence type="predicted"/>
<name>A0ABY5E005_9ACTN</name>
<dbReference type="EMBL" id="CP098502">
    <property type="protein sequence ID" value="UTI66811.1"/>
    <property type="molecule type" value="Genomic_DNA"/>
</dbReference>
<organism evidence="5 6">
    <name type="scientific">Paraconexibacter antarcticus</name>
    <dbReference type="NCBI Taxonomy" id="2949664"/>
    <lineage>
        <taxon>Bacteria</taxon>
        <taxon>Bacillati</taxon>
        <taxon>Actinomycetota</taxon>
        <taxon>Thermoleophilia</taxon>
        <taxon>Solirubrobacterales</taxon>
        <taxon>Paraconexibacteraceae</taxon>
        <taxon>Paraconexibacter</taxon>
    </lineage>
</organism>
<keyword evidence="1" id="KW-0805">Transcription regulation</keyword>
<dbReference type="Proteomes" id="UP001056035">
    <property type="component" value="Chromosome"/>
</dbReference>
<feature type="domain" description="HTH hxlR-type" evidence="4">
    <location>
        <begin position="11"/>
        <end position="108"/>
    </location>
</feature>
<dbReference type="Gene3D" id="1.10.10.10">
    <property type="entry name" value="Winged helix-like DNA-binding domain superfamily/Winged helix DNA-binding domain"/>
    <property type="match status" value="1"/>
</dbReference>
<evidence type="ECO:0000313" key="5">
    <source>
        <dbReference type="EMBL" id="UTI66811.1"/>
    </source>
</evidence>
<dbReference type="SUPFAM" id="SSF46785">
    <property type="entry name" value="Winged helix' DNA-binding domain"/>
    <property type="match status" value="1"/>
</dbReference>